<evidence type="ECO:0000256" key="3">
    <source>
        <dbReference type="ARBA" id="ARBA00006793"/>
    </source>
</evidence>
<evidence type="ECO:0000256" key="8">
    <source>
        <dbReference type="ARBA" id="ARBA00023054"/>
    </source>
</evidence>
<feature type="compositionally biased region" description="Acidic residues" evidence="13">
    <location>
        <begin position="14"/>
        <end position="27"/>
    </location>
</feature>
<dbReference type="PANTHER" id="PTHR19306">
    <property type="entry name" value="STRUCTURAL MAINTENANCE OF CHROMOSOMES 5,6 SMC5, SMC6"/>
    <property type="match status" value="1"/>
</dbReference>
<evidence type="ECO:0000256" key="10">
    <source>
        <dbReference type="ARBA" id="ARBA00023204"/>
    </source>
</evidence>
<keyword evidence="5" id="KW-0547">Nucleotide-binding</keyword>
<dbReference type="GO" id="GO:0003697">
    <property type="term" value="F:single-stranded DNA binding"/>
    <property type="evidence" value="ECO:0007669"/>
    <property type="project" value="TreeGrafter"/>
</dbReference>
<evidence type="ECO:0000256" key="4">
    <source>
        <dbReference type="ARBA" id="ARBA00022454"/>
    </source>
</evidence>
<protein>
    <recommendedName>
        <fullName evidence="14">RecF/RecN/SMC N-terminal domain-containing protein</fullName>
    </recommendedName>
</protein>
<feature type="coiled-coil region" evidence="12">
    <location>
        <begin position="271"/>
        <end position="456"/>
    </location>
</feature>
<dbReference type="PANTHER" id="PTHR19306:SF6">
    <property type="entry name" value="STRUCTURAL MAINTENANCE OF CHROMOSOMES PROTEIN 6"/>
    <property type="match status" value="1"/>
</dbReference>
<keyword evidence="6" id="KW-0227">DNA damage</keyword>
<dbReference type="EMBL" id="PKFO01000011">
    <property type="protein sequence ID" value="PVH23649.1"/>
    <property type="molecule type" value="Genomic_DNA"/>
</dbReference>
<dbReference type="InterPro" id="IPR003395">
    <property type="entry name" value="RecF/RecN/SMC_N"/>
</dbReference>
<evidence type="ECO:0000256" key="9">
    <source>
        <dbReference type="ARBA" id="ARBA00023172"/>
    </source>
</evidence>
<proteinExistence type="inferred from homology"/>
<dbReference type="Gene3D" id="3.40.50.300">
    <property type="entry name" value="P-loop containing nucleotide triphosphate hydrolases"/>
    <property type="match status" value="2"/>
</dbReference>
<dbReference type="SUPFAM" id="SSF52540">
    <property type="entry name" value="P-loop containing nucleoside triphosphate hydrolases"/>
    <property type="match status" value="1"/>
</dbReference>
<comment type="caution">
    <text evidence="15">The sequence shown here is derived from an EMBL/GenBank/DDBJ whole genome shotgun (WGS) entry which is preliminary data.</text>
</comment>
<dbReference type="Gene3D" id="1.10.287.1490">
    <property type="match status" value="1"/>
</dbReference>
<dbReference type="VEuPathDB" id="FungiDB:CXQ85_003939"/>
<dbReference type="GO" id="GO:0005634">
    <property type="term" value="C:nucleus"/>
    <property type="evidence" value="ECO:0007669"/>
    <property type="project" value="UniProtKB-SubCell"/>
</dbReference>
<gene>
    <name evidence="15" type="ORF">CXQ85_003939</name>
</gene>
<evidence type="ECO:0000256" key="7">
    <source>
        <dbReference type="ARBA" id="ARBA00022840"/>
    </source>
</evidence>
<feature type="compositionally biased region" description="Basic and acidic residues" evidence="13">
    <location>
        <begin position="809"/>
        <end position="824"/>
    </location>
</feature>
<dbReference type="AlphaFoldDB" id="A0A2V1B134"/>
<feature type="region of interest" description="Disordered" evidence="13">
    <location>
        <begin position="1"/>
        <end position="30"/>
    </location>
</feature>
<feature type="coiled-coil region" evidence="12">
    <location>
        <begin position="647"/>
        <end position="736"/>
    </location>
</feature>
<comment type="subcellular location">
    <subcellularLocation>
        <location evidence="2">Chromosome</location>
    </subcellularLocation>
    <subcellularLocation>
        <location evidence="1">Nucleus</location>
    </subcellularLocation>
</comment>
<dbReference type="GO" id="GO:0003684">
    <property type="term" value="F:damaged DNA binding"/>
    <property type="evidence" value="ECO:0007669"/>
    <property type="project" value="TreeGrafter"/>
</dbReference>
<keyword evidence="16" id="KW-1185">Reference proteome</keyword>
<comment type="similarity">
    <text evidence="3">Belongs to the SMC family. SMC6 subfamily.</text>
</comment>
<keyword evidence="10" id="KW-0234">DNA repair</keyword>
<dbReference type="GO" id="GO:0007059">
    <property type="term" value="P:chromosome segregation"/>
    <property type="evidence" value="ECO:0007669"/>
    <property type="project" value="UniProtKB-ARBA"/>
</dbReference>
<evidence type="ECO:0000256" key="12">
    <source>
        <dbReference type="SAM" id="Coils"/>
    </source>
</evidence>
<evidence type="ECO:0000256" key="6">
    <source>
        <dbReference type="ARBA" id="ARBA00022763"/>
    </source>
</evidence>
<dbReference type="GO" id="GO:0000724">
    <property type="term" value="P:double-strand break repair via homologous recombination"/>
    <property type="evidence" value="ECO:0007669"/>
    <property type="project" value="TreeGrafter"/>
</dbReference>
<dbReference type="GO" id="GO:0030915">
    <property type="term" value="C:Smc5-Smc6 complex"/>
    <property type="evidence" value="ECO:0007669"/>
    <property type="project" value="TreeGrafter"/>
</dbReference>
<dbReference type="RefSeq" id="XP_025344589.1">
    <property type="nucleotide sequence ID" value="XM_025487573.1"/>
</dbReference>
<reference evidence="15 16" key="1">
    <citation type="submission" date="2017-12" db="EMBL/GenBank/DDBJ databases">
        <title>Genome Sequence of a Multidrug-Resistant Candida haemulonii Isolate from a Patient with Chronic Leg Ulcers in Israel.</title>
        <authorList>
            <person name="Chow N.A."/>
            <person name="Gade L."/>
            <person name="Batra D."/>
            <person name="Rowe L.A."/>
            <person name="Ben-Ami R."/>
            <person name="Loparev V.N."/>
            <person name="Litvintseva A.P."/>
        </authorList>
    </citation>
    <scope>NUCLEOTIDE SEQUENCE [LARGE SCALE GENOMIC DNA]</scope>
    <source>
        <strain evidence="15 16">B11899</strain>
    </source>
</reference>
<keyword evidence="11" id="KW-0539">Nucleus</keyword>
<keyword evidence="8 12" id="KW-0175">Coiled coil</keyword>
<accession>A0A2V1B134</accession>
<dbReference type="GO" id="GO:0005524">
    <property type="term" value="F:ATP binding"/>
    <property type="evidence" value="ECO:0007669"/>
    <property type="project" value="UniProtKB-KW"/>
</dbReference>
<evidence type="ECO:0000313" key="16">
    <source>
        <dbReference type="Proteomes" id="UP000244309"/>
    </source>
</evidence>
<name>A0A2V1B134_9ASCO</name>
<evidence type="ECO:0000256" key="13">
    <source>
        <dbReference type="SAM" id="MobiDB-lite"/>
    </source>
</evidence>
<evidence type="ECO:0000259" key="14">
    <source>
        <dbReference type="Pfam" id="PF02463"/>
    </source>
</evidence>
<evidence type="ECO:0000313" key="15">
    <source>
        <dbReference type="EMBL" id="PVH23649.1"/>
    </source>
</evidence>
<dbReference type="Proteomes" id="UP000244309">
    <property type="component" value="Unassembled WGS sequence"/>
</dbReference>
<evidence type="ECO:0000256" key="5">
    <source>
        <dbReference type="ARBA" id="ARBA00022741"/>
    </source>
</evidence>
<evidence type="ECO:0000256" key="11">
    <source>
        <dbReference type="ARBA" id="ARBA00023242"/>
    </source>
</evidence>
<keyword evidence="7" id="KW-0067">ATP-binding</keyword>
<dbReference type="GeneID" id="37009269"/>
<feature type="region of interest" description="Disordered" evidence="13">
    <location>
        <begin position="809"/>
        <end position="836"/>
    </location>
</feature>
<dbReference type="Pfam" id="PF02463">
    <property type="entry name" value="SMC_N"/>
    <property type="match status" value="1"/>
</dbReference>
<dbReference type="InterPro" id="IPR027417">
    <property type="entry name" value="P-loop_NTPase"/>
</dbReference>
<keyword evidence="4" id="KW-0158">Chromosome</keyword>
<dbReference type="OrthoDB" id="10265785at2759"/>
<organism evidence="15 16">
    <name type="scientific">Candidozyma haemuli</name>
    <dbReference type="NCBI Taxonomy" id="45357"/>
    <lineage>
        <taxon>Eukaryota</taxon>
        <taxon>Fungi</taxon>
        <taxon>Dikarya</taxon>
        <taxon>Ascomycota</taxon>
        <taxon>Saccharomycotina</taxon>
        <taxon>Pichiomycetes</taxon>
        <taxon>Metschnikowiaceae</taxon>
        <taxon>Candidozyma</taxon>
    </lineage>
</organism>
<evidence type="ECO:0000256" key="1">
    <source>
        <dbReference type="ARBA" id="ARBA00004123"/>
    </source>
</evidence>
<dbReference type="GO" id="GO:0035861">
    <property type="term" value="C:site of double-strand break"/>
    <property type="evidence" value="ECO:0007669"/>
    <property type="project" value="TreeGrafter"/>
</dbReference>
<feature type="coiled-coil region" evidence="12">
    <location>
        <begin position="765"/>
        <end position="806"/>
    </location>
</feature>
<keyword evidence="9" id="KW-0233">DNA recombination</keyword>
<sequence>MSQLLAQKRRKLGDDEDTSDDSEDEEETDHRNKAGYIKKLILKNFMCHDHFELDFGPQMNFIIGRNGSGKSAIITGISVGLGAKATDTSRGSSIKSLIKDGKSTARIIVEIDNEGLDSFEKGVYGSKIIVERKLSREGTNNYYIRSENGTVVSTKKKTLDEILQKFFIVVNNPLSFLSQDKAREFIASSTEQSRFTHFSEGTNIQSILSNYQDASKNIMNLQQRSRVAKEYFEDACQKYKECERTYHKYKHSHNLREQSERINGKMYWYNVEVMERRLRKKQTEIDKLFEDVAHLNSSADEKKSTITVLEEKMMSLNKEYGTISELLEVKLAEVERAEIEASDATKQTQHLRNDLNTYKLEVDDFNKQIRDFQAQIDKEQKKIDEINGGSKEQMKEKLAALRCRSEELVSQKDQAQQALTEVDDESPELMGVTRKLQDIRYQKQGIENQIRSIEKTKNDKYAAFGVTIQSLLRAIDDERNWHHKPIGPVGCFVSVKEEYSRWADLINAFLQRPLDSFVVSDEHDRRLLADLMKSRRIHKGIIVRKFEKFNYSTVSVPDSVTVLETLDIQVKDVLYTLIDLNNIEDMIICDTISKAEELTRVMEVRSAFCLNDKKSGIRLARGKGGGITRDPVFYSNDLRKLAGKASDSGLRTDLEDLRQEESRLQQERNRIKSAWNQNKIALQREFNEKRQHLKEIQNQIFSTERILAEEGDFGRIESLKSQIANFQNQIKTREGMFVEVAENGREAKRIEKTKRSELESVQNGKKEINDQMVVIQQQISSVKQEIDNVKADMEASKCREEELRQDIENRTTKRAEDEKKRDELLSEAQSRCTKEEANIGDNDTTESITTEYVNIQQAIEEAEKSNSKTFEQISDELIEARGNKNKCETSLTDLENARITLENDLNSRFENLNITIKEKLTRAKSSFEHCLALRGFKGKLEFDFAKKRVITEVQTKDDKQSRAVQSLSGGEKSFTQIAFLLSIWKVMKPRVCGLDEFDVFMDSVNRTIAIRLLIHELRSSNAQSIFITPQDITAVGDLQNSEDVRIHQVRPPRQD</sequence>
<feature type="domain" description="RecF/RecN/SMC N-terminal" evidence="14">
    <location>
        <begin position="36"/>
        <end position="1029"/>
    </location>
</feature>
<evidence type="ECO:0000256" key="2">
    <source>
        <dbReference type="ARBA" id="ARBA00004286"/>
    </source>
</evidence>
<dbReference type="STRING" id="45357.A0A2V1B134"/>